<dbReference type="InterPro" id="IPR007310">
    <property type="entry name" value="Aerobactin_biosyn_IucA/IucC_N"/>
</dbReference>
<comment type="similarity">
    <text evidence="2">Belongs to the IucA/IucC family.</text>
</comment>
<protein>
    <recommendedName>
        <fullName evidence="7">IucA/IucC family siderophore biosynthesis protein</fullName>
    </recommendedName>
</protein>
<dbReference type="GO" id="GO:0019290">
    <property type="term" value="P:siderophore biosynthetic process"/>
    <property type="evidence" value="ECO:0007669"/>
    <property type="project" value="InterPro"/>
</dbReference>
<feature type="domain" description="Aerobactin siderophore biosynthesis IucA/IucC-like C-terminal" evidence="4">
    <location>
        <begin position="413"/>
        <end position="573"/>
    </location>
</feature>
<dbReference type="InterPro" id="IPR022770">
    <property type="entry name" value="IucA/IucC-like_C"/>
</dbReference>
<gene>
    <name evidence="5" type="ORF">EJP77_02505</name>
</gene>
<dbReference type="GO" id="GO:0016881">
    <property type="term" value="F:acid-amino acid ligase activity"/>
    <property type="evidence" value="ECO:0007669"/>
    <property type="project" value="UniProtKB-ARBA"/>
</dbReference>
<name>A0A433XP70_9BACL</name>
<evidence type="ECO:0000313" key="5">
    <source>
        <dbReference type="EMBL" id="RUT35892.1"/>
    </source>
</evidence>
<evidence type="ECO:0008006" key="7">
    <source>
        <dbReference type="Google" id="ProtNLM"/>
    </source>
</evidence>
<keyword evidence="6" id="KW-1185">Reference proteome</keyword>
<organism evidence="5 6">
    <name type="scientific">Paenibacillus zeisoli</name>
    <dbReference type="NCBI Taxonomy" id="2496267"/>
    <lineage>
        <taxon>Bacteria</taxon>
        <taxon>Bacillati</taxon>
        <taxon>Bacillota</taxon>
        <taxon>Bacilli</taxon>
        <taxon>Bacillales</taxon>
        <taxon>Paenibacillaceae</taxon>
        <taxon>Paenibacillus</taxon>
    </lineage>
</organism>
<dbReference type="OrthoDB" id="2989563at2"/>
<reference evidence="5 6" key="1">
    <citation type="submission" date="2018-12" db="EMBL/GenBank/DDBJ databases">
        <authorList>
            <person name="Sun L."/>
            <person name="Chen Z."/>
        </authorList>
    </citation>
    <scope>NUCLEOTIDE SEQUENCE [LARGE SCALE GENOMIC DNA]</scope>
    <source>
        <strain evidence="5 6">3-5-3</strain>
    </source>
</reference>
<accession>A0A433XP70</accession>
<comment type="caution">
    <text evidence="5">The sequence shown here is derived from an EMBL/GenBank/DDBJ whole genome shotgun (WGS) entry which is preliminary data.</text>
</comment>
<dbReference type="AlphaFoldDB" id="A0A433XP70"/>
<dbReference type="PANTHER" id="PTHR34384">
    <property type="entry name" value="L-2,3-DIAMINOPROPANOATE--CITRATE LIGASE"/>
    <property type="match status" value="1"/>
</dbReference>
<dbReference type="RefSeq" id="WP_127197589.1">
    <property type="nucleotide sequence ID" value="NZ_RZNX01000001.1"/>
</dbReference>
<feature type="domain" description="Aerobactin siderophore biosynthesis IucA/IucC N-terminal" evidence="3">
    <location>
        <begin position="155"/>
        <end position="394"/>
    </location>
</feature>
<dbReference type="Gene3D" id="6.10.250.3370">
    <property type="match status" value="1"/>
</dbReference>
<dbReference type="InterPro" id="IPR037455">
    <property type="entry name" value="LucA/IucC-like"/>
</dbReference>
<dbReference type="PANTHER" id="PTHR34384:SF5">
    <property type="entry name" value="L-2,3-DIAMINOPROPANOATE--CITRATE LIGASE"/>
    <property type="match status" value="1"/>
</dbReference>
<evidence type="ECO:0000259" key="3">
    <source>
        <dbReference type="Pfam" id="PF04183"/>
    </source>
</evidence>
<proteinExistence type="inferred from homology"/>
<dbReference type="Pfam" id="PF06276">
    <property type="entry name" value="FhuF"/>
    <property type="match status" value="1"/>
</dbReference>
<dbReference type="EMBL" id="RZNX01000001">
    <property type="protein sequence ID" value="RUT35892.1"/>
    <property type="molecule type" value="Genomic_DNA"/>
</dbReference>
<evidence type="ECO:0000256" key="2">
    <source>
        <dbReference type="ARBA" id="ARBA00007832"/>
    </source>
</evidence>
<comment type="pathway">
    <text evidence="1">Siderophore biosynthesis.</text>
</comment>
<sequence>MSMKQEVMSDEILSQQLAELSTLTRLLNTYLREVHCTPVTEHNTELRLPLTGRSLSMEFRNISAAGHHRYIFPLIGRDADGGKEVIALEPYTALDWLLAEVGAADADTITVQDRIADLRNQINNSINKTACYVLKRLQDTKQQSDPTSEYQNYTLVRSEQSLLFGHPFHPTPKSSEGFTEDDLRLYAPELNASFQLTWFAIHPDLYHEEWLEESPLKSEWQDWEHRLQEEIGAIQRSTGLSTDEIAALTSYRLLPAHPWQSEYLLRQSSIRRWIDEGKLIYLGSLGDRQYPSSSVRTVWSPAQSFYLKLPLHVRITNFIRTNNEEQYKRSMDAARIWAEIEPAFHYPGFGILQEHGVVSMSDAELAEEFTVIIRASLSGDQQRHEDWHVAATLLEDEIGRLEHLPATKKDAVKWIRAYVHVYLFPVFQLFADFGYSLEAHVQNTLIRVQDGVPTGCYIRDLEGVSVCSNKAQELGWINDMVAPDSPVLSDTEEAWKRLLYYNVTNHLSHMIATVSRSSHTEERDLWREAAHAISTHSESVAPSLREWINRLLEAPVLPAKANLISRFHQHGERPGYVEIPNPLNGFRDKKVNG</sequence>
<evidence type="ECO:0000256" key="1">
    <source>
        <dbReference type="ARBA" id="ARBA00004924"/>
    </source>
</evidence>
<evidence type="ECO:0000313" key="6">
    <source>
        <dbReference type="Proteomes" id="UP000272464"/>
    </source>
</evidence>
<dbReference type="Proteomes" id="UP000272464">
    <property type="component" value="Unassembled WGS sequence"/>
</dbReference>
<evidence type="ECO:0000259" key="4">
    <source>
        <dbReference type="Pfam" id="PF06276"/>
    </source>
</evidence>
<dbReference type="Pfam" id="PF04183">
    <property type="entry name" value="IucA_IucC"/>
    <property type="match status" value="1"/>
</dbReference>
<dbReference type="Gene3D" id="1.10.510.40">
    <property type="match status" value="1"/>
</dbReference>